<organism evidence="3 4">
    <name type="scientific">Synchytrium microbalum</name>
    <dbReference type="NCBI Taxonomy" id="1806994"/>
    <lineage>
        <taxon>Eukaryota</taxon>
        <taxon>Fungi</taxon>
        <taxon>Fungi incertae sedis</taxon>
        <taxon>Chytridiomycota</taxon>
        <taxon>Chytridiomycota incertae sedis</taxon>
        <taxon>Chytridiomycetes</taxon>
        <taxon>Synchytriales</taxon>
        <taxon>Synchytriaceae</taxon>
        <taxon>Synchytrium</taxon>
    </lineage>
</organism>
<evidence type="ECO:0000256" key="1">
    <source>
        <dbReference type="SAM" id="MobiDB-lite"/>
    </source>
</evidence>
<dbReference type="GO" id="GO:0005846">
    <property type="term" value="C:nuclear cap binding complex"/>
    <property type="evidence" value="ECO:0007669"/>
    <property type="project" value="InterPro"/>
</dbReference>
<dbReference type="PANTHER" id="PTHR12412:SF2">
    <property type="entry name" value="NUCLEAR CAP-BINDING PROTEIN SUBUNIT 1"/>
    <property type="match status" value="1"/>
</dbReference>
<dbReference type="PANTHER" id="PTHR12412">
    <property type="entry name" value="CAP BINDING PROTEIN"/>
    <property type="match status" value="1"/>
</dbReference>
<comment type="caution">
    <text evidence="3">The sequence shown here is derived from an EMBL/GenBank/DDBJ whole genome shotgun (WGS) entry which is preliminary data.</text>
</comment>
<keyword evidence="4" id="KW-1185">Reference proteome</keyword>
<dbReference type="GO" id="GO:0000184">
    <property type="term" value="P:nuclear-transcribed mRNA catabolic process, nonsense-mediated decay"/>
    <property type="evidence" value="ECO:0007669"/>
    <property type="project" value="TreeGrafter"/>
</dbReference>
<dbReference type="GO" id="GO:0000339">
    <property type="term" value="F:RNA cap binding"/>
    <property type="evidence" value="ECO:0007669"/>
    <property type="project" value="InterPro"/>
</dbReference>
<feature type="domain" description="MIF4G-like type 1" evidence="2">
    <location>
        <begin position="368"/>
        <end position="505"/>
    </location>
</feature>
<protein>
    <recommendedName>
        <fullName evidence="2">MIF4G-like type 1 domain-containing protein</fullName>
    </recommendedName>
</protein>
<dbReference type="GeneID" id="42002533"/>
<dbReference type="GO" id="GO:0005634">
    <property type="term" value="C:nucleus"/>
    <property type="evidence" value="ECO:0007669"/>
    <property type="project" value="TreeGrafter"/>
</dbReference>
<name>A0A507CFC8_9FUNG</name>
<dbReference type="InterPro" id="IPR015172">
    <property type="entry name" value="MIF4G-like_typ-1"/>
</dbReference>
<dbReference type="Gene3D" id="1.25.40.180">
    <property type="match status" value="2"/>
</dbReference>
<dbReference type="SUPFAM" id="SSF48371">
    <property type="entry name" value="ARM repeat"/>
    <property type="match status" value="2"/>
</dbReference>
<dbReference type="Proteomes" id="UP000319731">
    <property type="component" value="Unassembled WGS sequence"/>
</dbReference>
<sequence length="548" mass="62273">MGDWGHARGPRYSSYSTPHQRGEPSRNANSAGPIKRPQIVKTIDVESQLFKGIFHVGEDINTILVEITELSKLLIGDFDAQKPQIVKILRYWRVVIIILIIVHLAELPWKTSIYATVFGFMNMTEPKLGEELMAIVGEAMDATVAAHNWKGVKLVMRFYADLLNCSVIEVSSLLTLLDVFITAASVDGTPEERSDCLMYIVLCTICWAAKTLNEKDPIGTDRILAACELYMNARALAARSAPRAIALEGMLYVRGAAVPPVDLLESLWTQILELAQGDWEVAALPKPWRMFSLENQAPAQPRPLTLPHDEVTVRYPFQGFRFRIHTTIPNNLDRFILEDLTTDIVQLFAHNHPIAAKNLLGLSNYVNTTINLHDLIVETCFAELFRLPRSTERPVYYMTLISDLCKASLEKIPPALGRAIRGIYGMLDIENPDGQVVGGLDVECIQRFGEWFAEHLSNFGYNWKWAEWDSVLIKDDSSSQMVFAREVLERCVRLSYYDRIKATLPASYKDVATVFYQQAPRPNFKYEQTPPEGMWMTLDWFHKLQFFH</sequence>
<dbReference type="RefSeq" id="XP_031026848.1">
    <property type="nucleotide sequence ID" value="XM_031167236.1"/>
</dbReference>
<dbReference type="EMBL" id="QEAO01000004">
    <property type="protein sequence ID" value="TPX36634.1"/>
    <property type="molecule type" value="Genomic_DNA"/>
</dbReference>
<dbReference type="STRING" id="1806994.A0A507CFC8"/>
<dbReference type="Pfam" id="PF09088">
    <property type="entry name" value="MIF4G_like"/>
    <property type="match status" value="1"/>
</dbReference>
<reference evidence="3 4" key="1">
    <citation type="journal article" date="2019" name="Sci. Rep.">
        <title>Comparative genomics of chytrid fungi reveal insights into the obligate biotrophic and pathogenic lifestyle of Synchytrium endobioticum.</title>
        <authorList>
            <person name="van de Vossenberg B.T.L.H."/>
            <person name="Warris S."/>
            <person name="Nguyen H.D.T."/>
            <person name="van Gent-Pelzer M.P.E."/>
            <person name="Joly D.L."/>
            <person name="van de Geest H.C."/>
            <person name="Bonants P.J.M."/>
            <person name="Smith D.S."/>
            <person name="Levesque C.A."/>
            <person name="van der Lee T.A.J."/>
        </authorList>
    </citation>
    <scope>NUCLEOTIDE SEQUENCE [LARGE SCALE GENOMIC DNA]</scope>
    <source>
        <strain evidence="3 4">JEL517</strain>
    </source>
</reference>
<dbReference type="GO" id="GO:0003729">
    <property type="term" value="F:mRNA binding"/>
    <property type="evidence" value="ECO:0007669"/>
    <property type="project" value="TreeGrafter"/>
</dbReference>
<dbReference type="OrthoDB" id="10252707at2759"/>
<evidence type="ECO:0000313" key="3">
    <source>
        <dbReference type="EMBL" id="TPX36634.1"/>
    </source>
</evidence>
<evidence type="ECO:0000259" key="2">
    <source>
        <dbReference type="Pfam" id="PF09088"/>
    </source>
</evidence>
<feature type="region of interest" description="Disordered" evidence="1">
    <location>
        <begin position="1"/>
        <end position="33"/>
    </location>
</feature>
<dbReference type="InterPro" id="IPR027159">
    <property type="entry name" value="CBP80"/>
</dbReference>
<evidence type="ECO:0000313" key="4">
    <source>
        <dbReference type="Proteomes" id="UP000319731"/>
    </source>
</evidence>
<accession>A0A507CFC8</accession>
<proteinExistence type="predicted"/>
<dbReference type="InterPro" id="IPR016024">
    <property type="entry name" value="ARM-type_fold"/>
</dbReference>
<dbReference type="AlphaFoldDB" id="A0A507CFC8"/>
<gene>
    <name evidence="3" type="ORF">SmJEL517_g01308</name>
</gene>
<dbReference type="GO" id="GO:0006406">
    <property type="term" value="P:mRNA export from nucleus"/>
    <property type="evidence" value="ECO:0007669"/>
    <property type="project" value="InterPro"/>
</dbReference>